<evidence type="ECO:0000313" key="1">
    <source>
        <dbReference type="EMBL" id="OUN42086.1"/>
    </source>
</evidence>
<dbReference type="eggNOG" id="ENOG5032DKF">
    <property type="taxonomic scope" value="Bacteria"/>
</dbReference>
<dbReference type="Proteomes" id="UP000196560">
    <property type="component" value="Unassembled WGS sequence"/>
</dbReference>
<accession>A0A1Y3TZW0</accession>
<dbReference type="RefSeq" id="WP_087186758.1">
    <property type="nucleotide sequence ID" value="NZ_DBEYNO010000016.1"/>
</dbReference>
<dbReference type="InterPro" id="IPR036390">
    <property type="entry name" value="WH_DNA-bd_sf"/>
</dbReference>
<name>A0A1Y3TZW0_9ACTN</name>
<proteinExistence type="predicted"/>
<organism evidence="1 2">
    <name type="scientific">Enorma massiliensis</name>
    <dbReference type="NCBI Taxonomy" id="1472761"/>
    <lineage>
        <taxon>Bacteria</taxon>
        <taxon>Bacillati</taxon>
        <taxon>Actinomycetota</taxon>
        <taxon>Coriobacteriia</taxon>
        <taxon>Coriobacteriales</taxon>
        <taxon>Coriobacteriaceae</taxon>
        <taxon>Enorma</taxon>
    </lineage>
</organism>
<dbReference type="GO" id="GO:0003677">
    <property type="term" value="F:DNA binding"/>
    <property type="evidence" value="ECO:0007669"/>
    <property type="project" value="InterPro"/>
</dbReference>
<dbReference type="AlphaFoldDB" id="A0A1Y3TZW0"/>
<comment type="caution">
    <text evidence="1">The sequence shown here is derived from an EMBL/GenBank/DDBJ whole genome shotgun (WGS) entry which is preliminary data.</text>
</comment>
<sequence>MERNEEALSPLDGISVNINKRHAFVHERVLEYIVRETNQAGGVIFNKKEMASWLGCCPRSLDRAVHRLREQGLVESQPQFMPNGAQGGNRYRATEVGKKHAETWRRLAGTV</sequence>
<reference evidence="2" key="1">
    <citation type="submission" date="2017-04" db="EMBL/GenBank/DDBJ databases">
        <title>Function of individual gut microbiota members based on whole genome sequencing of pure cultures obtained from chicken caecum.</title>
        <authorList>
            <person name="Medvecky M."/>
            <person name="Cejkova D."/>
            <person name="Polansky O."/>
            <person name="Karasova D."/>
            <person name="Kubasova T."/>
            <person name="Cizek A."/>
            <person name="Rychlik I."/>
        </authorList>
    </citation>
    <scope>NUCLEOTIDE SEQUENCE [LARGE SCALE GENOMIC DNA]</scope>
    <source>
        <strain evidence="2">An70</strain>
    </source>
</reference>
<protein>
    <recommendedName>
        <fullName evidence="3">MarR family transcriptional regulator</fullName>
    </recommendedName>
</protein>
<dbReference type="SUPFAM" id="SSF46785">
    <property type="entry name" value="Winged helix' DNA-binding domain"/>
    <property type="match status" value="1"/>
</dbReference>
<evidence type="ECO:0008006" key="3">
    <source>
        <dbReference type="Google" id="ProtNLM"/>
    </source>
</evidence>
<dbReference type="GO" id="GO:0006355">
    <property type="term" value="P:regulation of DNA-templated transcription"/>
    <property type="evidence" value="ECO:0007669"/>
    <property type="project" value="InterPro"/>
</dbReference>
<keyword evidence="2" id="KW-1185">Reference proteome</keyword>
<gene>
    <name evidence="1" type="ORF">B5G21_08065</name>
</gene>
<evidence type="ECO:0000313" key="2">
    <source>
        <dbReference type="Proteomes" id="UP000196560"/>
    </source>
</evidence>
<dbReference type="EMBL" id="NFHO01000009">
    <property type="protein sequence ID" value="OUN42086.1"/>
    <property type="molecule type" value="Genomic_DNA"/>
</dbReference>